<feature type="non-terminal residue" evidence="2">
    <location>
        <position position="80"/>
    </location>
</feature>
<evidence type="ECO:0000259" key="1">
    <source>
        <dbReference type="Pfam" id="PF07679"/>
    </source>
</evidence>
<dbReference type="Proteomes" id="UP000676336">
    <property type="component" value="Unassembled WGS sequence"/>
</dbReference>
<dbReference type="InterPro" id="IPR013098">
    <property type="entry name" value="Ig_I-set"/>
</dbReference>
<feature type="domain" description="Immunoglobulin I-set" evidence="1">
    <location>
        <begin position="8"/>
        <end position="77"/>
    </location>
</feature>
<evidence type="ECO:0000313" key="2">
    <source>
        <dbReference type="EMBL" id="CAF4692037.1"/>
    </source>
</evidence>
<protein>
    <recommendedName>
        <fullName evidence="1">Immunoglobulin I-set domain-containing protein</fullName>
    </recommendedName>
</protein>
<feature type="non-terminal residue" evidence="2">
    <location>
        <position position="1"/>
    </location>
</feature>
<reference evidence="2" key="1">
    <citation type="submission" date="2021-02" db="EMBL/GenBank/DDBJ databases">
        <authorList>
            <person name="Nowell W R."/>
        </authorList>
    </citation>
    <scope>NUCLEOTIDE SEQUENCE</scope>
</reference>
<sequence length="80" mass="9528">MTENDRRLIKPLEDQNIYVHDTCSLNVQFQGDAPDVKWYKNGQEIYPSQKYRLVQHGNEQTLLIDDCQLIHDQAYYSLRL</sequence>
<dbReference type="InterPro" id="IPR013783">
    <property type="entry name" value="Ig-like_fold"/>
</dbReference>
<name>A0A8S3ABK2_9BILA</name>
<comment type="caution">
    <text evidence="2">The sequence shown here is derived from an EMBL/GenBank/DDBJ whole genome shotgun (WGS) entry which is preliminary data.</text>
</comment>
<evidence type="ECO:0000313" key="4">
    <source>
        <dbReference type="Proteomes" id="UP000676336"/>
    </source>
</evidence>
<evidence type="ECO:0000313" key="3">
    <source>
        <dbReference type="EMBL" id="CAF4866825.1"/>
    </source>
</evidence>
<dbReference type="Pfam" id="PF07679">
    <property type="entry name" value="I-set"/>
    <property type="match status" value="1"/>
</dbReference>
<dbReference type="SUPFAM" id="SSF48726">
    <property type="entry name" value="Immunoglobulin"/>
    <property type="match status" value="1"/>
</dbReference>
<dbReference type="EMBL" id="CAJOBI010123943">
    <property type="protein sequence ID" value="CAF4692037.1"/>
    <property type="molecule type" value="Genomic_DNA"/>
</dbReference>
<accession>A0A8S3ABK2</accession>
<proteinExistence type="predicted"/>
<dbReference type="EMBL" id="CAJOBI010165206">
    <property type="protein sequence ID" value="CAF4866825.1"/>
    <property type="molecule type" value="Genomic_DNA"/>
</dbReference>
<gene>
    <name evidence="2" type="ORF">SMN809_LOCUS42707</name>
    <name evidence="3" type="ORF">SMN809_LOCUS50135</name>
</gene>
<organism evidence="2 4">
    <name type="scientific">Rotaria magnacalcarata</name>
    <dbReference type="NCBI Taxonomy" id="392030"/>
    <lineage>
        <taxon>Eukaryota</taxon>
        <taxon>Metazoa</taxon>
        <taxon>Spiralia</taxon>
        <taxon>Gnathifera</taxon>
        <taxon>Rotifera</taxon>
        <taxon>Eurotatoria</taxon>
        <taxon>Bdelloidea</taxon>
        <taxon>Philodinida</taxon>
        <taxon>Philodinidae</taxon>
        <taxon>Rotaria</taxon>
    </lineage>
</organism>
<dbReference type="InterPro" id="IPR036179">
    <property type="entry name" value="Ig-like_dom_sf"/>
</dbReference>
<dbReference type="Gene3D" id="2.60.40.10">
    <property type="entry name" value="Immunoglobulins"/>
    <property type="match status" value="1"/>
</dbReference>
<dbReference type="AlphaFoldDB" id="A0A8S3ABK2"/>